<feature type="transmembrane region" description="Helical" evidence="6">
    <location>
        <begin position="18"/>
        <end position="46"/>
    </location>
</feature>
<dbReference type="GO" id="GO:0022857">
    <property type="term" value="F:transmembrane transporter activity"/>
    <property type="evidence" value="ECO:0007669"/>
    <property type="project" value="InterPro"/>
</dbReference>
<protein>
    <recommendedName>
        <fullName evidence="7">Major facilitator superfamily (MFS) profile domain-containing protein</fullName>
    </recommendedName>
</protein>
<gene>
    <name evidence="8" type="ORF">N7482_008756</name>
</gene>
<reference evidence="8" key="2">
    <citation type="journal article" date="2023" name="IMA Fungus">
        <title>Comparative genomic study of the Penicillium genus elucidates a diverse pangenome and 15 lateral gene transfer events.</title>
        <authorList>
            <person name="Petersen C."/>
            <person name="Sorensen T."/>
            <person name="Nielsen M.R."/>
            <person name="Sondergaard T.E."/>
            <person name="Sorensen J.L."/>
            <person name="Fitzpatrick D.A."/>
            <person name="Frisvad J.C."/>
            <person name="Nielsen K.L."/>
        </authorList>
    </citation>
    <scope>NUCLEOTIDE SEQUENCE</scope>
    <source>
        <strain evidence="8">IBT 26290</strain>
    </source>
</reference>
<comment type="subcellular location">
    <subcellularLocation>
        <location evidence="1">Membrane</location>
        <topology evidence="1">Multi-pass membrane protein</topology>
    </subcellularLocation>
</comment>
<sequence length="486" mass="51456">METSHVPWLYNLRSSETFIIIVVSIAIFTDVFIYGMIVPIVPIALVERAGARPEDAQSWISILLAVYGATLLVGSPLFGYFADRCRLRRLPFIVGLVALGASTGLFVVARSLAVLIIARGLQGLSGAAVWVVGLAIVADNVPPERVGEAMGHTTIALTWGFVLGPTIGGVMYEKLGFYGTFSIPASLIVVDVVLRFAMIEESGAIQPDKSGLCSPAGEHQNHPYGTFAAREDEYSGYFSSGEDTASEEASLIRASSPCFEHARMTNEKTATILDLLQSPRLPLALAATVVMAVNFSALETTLPLFVMETFNWSSSGAGLIFVASSVPSFAGVYIGKCIRHTGAGTPGAFAFAVAACAWVLMRLVKNNTTADIALLVALVLVQGLSIVIVEVVAMTEVSQAVTDYEAEFPGAFGDKSPVAQAYALFNMAFAGGQLLGPILAGGMRVWAGWGTMTLILGLLCGMIAIPLGVFSEAPLRTQENAWEDGV</sequence>
<feature type="transmembrane region" description="Helical" evidence="6">
    <location>
        <begin position="178"/>
        <end position="197"/>
    </location>
</feature>
<dbReference type="RefSeq" id="XP_056540645.1">
    <property type="nucleotide sequence ID" value="XM_056690880.1"/>
</dbReference>
<keyword evidence="5 6" id="KW-0472">Membrane</keyword>
<dbReference type="GO" id="GO:0016020">
    <property type="term" value="C:membrane"/>
    <property type="evidence" value="ECO:0007669"/>
    <property type="project" value="UniProtKB-SubCell"/>
</dbReference>
<keyword evidence="9" id="KW-1185">Reference proteome</keyword>
<feature type="transmembrane region" description="Helical" evidence="6">
    <location>
        <begin position="58"/>
        <end position="81"/>
    </location>
</feature>
<name>A0A9W9HX76_9EURO</name>
<dbReference type="Pfam" id="PF07690">
    <property type="entry name" value="MFS_1"/>
    <property type="match status" value="1"/>
</dbReference>
<dbReference type="InterPro" id="IPR011701">
    <property type="entry name" value="MFS"/>
</dbReference>
<evidence type="ECO:0000313" key="8">
    <source>
        <dbReference type="EMBL" id="KAJ5157656.1"/>
    </source>
</evidence>
<dbReference type="PROSITE" id="PS50850">
    <property type="entry name" value="MFS"/>
    <property type="match status" value="1"/>
</dbReference>
<organism evidence="8 9">
    <name type="scientific">Penicillium canariense</name>
    <dbReference type="NCBI Taxonomy" id="189055"/>
    <lineage>
        <taxon>Eukaryota</taxon>
        <taxon>Fungi</taxon>
        <taxon>Dikarya</taxon>
        <taxon>Ascomycota</taxon>
        <taxon>Pezizomycotina</taxon>
        <taxon>Eurotiomycetes</taxon>
        <taxon>Eurotiomycetidae</taxon>
        <taxon>Eurotiales</taxon>
        <taxon>Aspergillaceae</taxon>
        <taxon>Penicillium</taxon>
    </lineage>
</organism>
<evidence type="ECO:0000256" key="4">
    <source>
        <dbReference type="ARBA" id="ARBA00022989"/>
    </source>
</evidence>
<dbReference type="PANTHER" id="PTHR23506">
    <property type="entry name" value="GH10249P"/>
    <property type="match status" value="1"/>
</dbReference>
<feature type="transmembrane region" description="Helical" evidence="6">
    <location>
        <begin position="341"/>
        <end position="360"/>
    </location>
</feature>
<evidence type="ECO:0000259" key="7">
    <source>
        <dbReference type="PROSITE" id="PS50850"/>
    </source>
</evidence>
<evidence type="ECO:0000313" key="9">
    <source>
        <dbReference type="Proteomes" id="UP001149163"/>
    </source>
</evidence>
<reference evidence="8" key="1">
    <citation type="submission" date="2022-11" db="EMBL/GenBank/DDBJ databases">
        <authorList>
            <person name="Petersen C."/>
        </authorList>
    </citation>
    <scope>NUCLEOTIDE SEQUENCE</scope>
    <source>
        <strain evidence="8">IBT 26290</strain>
    </source>
</reference>
<feature type="transmembrane region" description="Helical" evidence="6">
    <location>
        <begin position="446"/>
        <end position="470"/>
    </location>
</feature>
<feature type="transmembrane region" description="Helical" evidence="6">
    <location>
        <begin position="153"/>
        <end position="172"/>
    </location>
</feature>
<dbReference type="OrthoDB" id="5086884at2759"/>
<feature type="transmembrane region" description="Helical" evidence="6">
    <location>
        <begin position="283"/>
        <end position="306"/>
    </location>
</feature>
<dbReference type="PANTHER" id="PTHR23506:SF23">
    <property type="entry name" value="GH10249P"/>
    <property type="match status" value="1"/>
</dbReference>
<feature type="transmembrane region" description="Helical" evidence="6">
    <location>
        <begin position="372"/>
        <end position="393"/>
    </location>
</feature>
<dbReference type="SUPFAM" id="SSF103473">
    <property type="entry name" value="MFS general substrate transporter"/>
    <property type="match status" value="1"/>
</dbReference>
<accession>A0A9W9HX76</accession>
<dbReference type="GeneID" id="81430056"/>
<feature type="transmembrane region" description="Helical" evidence="6">
    <location>
        <begin position="312"/>
        <end position="334"/>
    </location>
</feature>
<feature type="domain" description="Major facilitator superfamily (MFS) profile" evidence="7">
    <location>
        <begin position="19"/>
        <end position="476"/>
    </location>
</feature>
<feature type="transmembrane region" description="Helical" evidence="6">
    <location>
        <begin position="421"/>
        <end position="440"/>
    </location>
</feature>
<evidence type="ECO:0000256" key="2">
    <source>
        <dbReference type="ARBA" id="ARBA00022448"/>
    </source>
</evidence>
<dbReference type="InterPro" id="IPR020846">
    <property type="entry name" value="MFS_dom"/>
</dbReference>
<dbReference type="Gene3D" id="1.20.1250.20">
    <property type="entry name" value="MFS general substrate transporter like domains"/>
    <property type="match status" value="1"/>
</dbReference>
<feature type="transmembrane region" description="Helical" evidence="6">
    <location>
        <begin position="124"/>
        <end position="141"/>
    </location>
</feature>
<dbReference type="CDD" id="cd17325">
    <property type="entry name" value="MFS_MdtG_SLC18_like"/>
    <property type="match status" value="1"/>
</dbReference>
<evidence type="ECO:0000256" key="1">
    <source>
        <dbReference type="ARBA" id="ARBA00004141"/>
    </source>
</evidence>
<keyword evidence="2" id="KW-0813">Transport</keyword>
<feature type="transmembrane region" description="Helical" evidence="6">
    <location>
        <begin position="93"/>
        <end position="118"/>
    </location>
</feature>
<proteinExistence type="predicted"/>
<evidence type="ECO:0000256" key="5">
    <source>
        <dbReference type="ARBA" id="ARBA00023136"/>
    </source>
</evidence>
<evidence type="ECO:0000256" key="6">
    <source>
        <dbReference type="SAM" id="Phobius"/>
    </source>
</evidence>
<keyword evidence="4 6" id="KW-1133">Transmembrane helix</keyword>
<keyword evidence="3 6" id="KW-0812">Transmembrane</keyword>
<comment type="caution">
    <text evidence="8">The sequence shown here is derived from an EMBL/GenBank/DDBJ whole genome shotgun (WGS) entry which is preliminary data.</text>
</comment>
<dbReference type="InterPro" id="IPR050930">
    <property type="entry name" value="MFS_Vesicular_Transporter"/>
</dbReference>
<dbReference type="InterPro" id="IPR036259">
    <property type="entry name" value="MFS_trans_sf"/>
</dbReference>
<dbReference type="Proteomes" id="UP001149163">
    <property type="component" value="Unassembled WGS sequence"/>
</dbReference>
<evidence type="ECO:0000256" key="3">
    <source>
        <dbReference type="ARBA" id="ARBA00022692"/>
    </source>
</evidence>
<dbReference type="AlphaFoldDB" id="A0A9W9HX76"/>
<dbReference type="EMBL" id="JAPQKN010000006">
    <property type="protein sequence ID" value="KAJ5157656.1"/>
    <property type="molecule type" value="Genomic_DNA"/>
</dbReference>